<feature type="region of interest" description="Disordered" evidence="1">
    <location>
        <begin position="359"/>
        <end position="382"/>
    </location>
</feature>
<reference evidence="2" key="1">
    <citation type="journal article" date="2019" name="Science">
        <title>Mutation of a bHLH transcription factor allowed almond domestication.</title>
        <authorList>
            <person name="Sanchez-Perez R."/>
            <person name="Pavan S."/>
            <person name="Mazzeo R."/>
            <person name="Moldovan C."/>
            <person name="Aiese Cigliano R."/>
            <person name="Del Cueto J."/>
            <person name="Ricciardi F."/>
            <person name="Lotti C."/>
            <person name="Ricciardi L."/>
            <person name="Dicenta F."/>
            <person name="Lopez-Marques R.L."/>
            <person name="Lindberg Moller B."/>
        </authorList>
    </citation>
    <scope>NUCLEOTIDE SEQUENCE</scope>
</reference>
<dbReference type="EMBL" id="AP019299">
    <property type="protein sequence ID" value="BBG99119.1"/>
    <property type="molecule type" value="Genomic_DNA"/>
</dbReference>
<organism evidence="2">
    <name type="scientific">Prunus dulcis</name>
    <name type="common">Almond</name>
    <name type="synonym">Amygdalus dulcis</name>
    <dbReference type="NCBI Taxonomy" id="3755"/>
    <lineage>
        <taxon>Eukaryota</taxon>
        <taxon>Viridiplantae</taxon>
        <taxon>Streptophyta</taxon>
        <taxon>Embryophyta</taxon>
        <taxon>Tracheophyta</taxon>
        <taxon>Spermatophyta</taxon>
        <taxon>Magnoliopsida</taxon>
        <taxon>eudicotyledons</taxon>
        <taxon>Gunneridae</taxon>
        <taxon>Pentapetalae</taxon>
        <taxon>rosids</taxon>
        <taxon>fabids</taxon>
        <taxon>Rosales</taxon>
        <taxon>Rosaceae</taxon>
        <taxon>Amygdaloideae</taxon>
        <taxon>Amygdaleae</taxon>
        <taxon>Prunus</taxon>
    </lineage>
</organism>
<feature type="compositionally biased region" description="Basic residues" evidence="1">
    <location>
        <begin position="289"/>
        <end position="299"/>
    </location>
</feature>
<feature type="non-terminal residue" evidence="2">
    <location>
        <position position="1"/>
    </location>
</feature>
<evidence type="ECO:0000313" key="2">
    <source>
        <dbReference type="EMBL" id="BBG99119.1"/>
    </source>
</evidence>
<evidence type="ECO:0000256" key="1">
    <source>
        <dbReference type="SAM" id="MobiDB-lite"/>
    </source>
</evidence>
<feature type="compositionally biased region" description="Low complexity" evidence="1">
    <location>
        <begin position="367"/>
        <end position="382"/>
    </location>
</feature>
<accession>A0A4Y1R4Q3</accession>
<feature type="region of interest" description="Disordered" evidence="1">
    <location>
        <begin position="278"/>
        <end position="309"/>
    </location>
</feature>
<proteinExistence type="predicted"/>
<gene>
    <name evidence="2" type="ORF">Prudu_008709</name>
</gene>
<sequence length="382" mass="41947">ANCLKASERGHFVSSVPTSQKSWRNRRVLLSGDWESPSGVVPRLSVPTTFQTTGKVKQPTPLRLRFGSSRDWVLSRCQAYCRGGGAEAAGCRCRRLKSAGKRPVMVDLEASPVSKRSRPSETPRAVFAAEDEDGPTEAVTIACPSKTVQFVNHMILGSQMELPEVDELPKKLLREQAGRAFRLQAAASMEMWLSVKRAISAAERAKRAYDDGRAKVAEAGKAIQDHAQLLKEKEAAERRAFASEAAVAEMRAALDAMRADLEVGGRQPVMPKPFRRRFRTPCRSLSGPRPRRSRLPFRRQSRDTDLPRSLLPAGWGSRLRDGGYVVPIQTVQPWPEAQPQFCCRSPPLPEGITEEMVEEYEGEDAAEAPGTADAAAGDEAAA</sequence>
<name>A0A4Y1R4Q3_PRUDU</name>
<dbReference type="AlphaFoldDB" id="A0A4Y1R4Q3"/>
<protein>
    <submittedName>
        <fullName evidence="2">Uncharacterized protein</fullName>
    </submittedName>
</protein>